<protein>
    <submittedName>
        <fullName evidence="2">Carboxymethylenebutenolidase-like</fullName>
    </submittedName>
</protein>
<dbReference type="Gene3D" id="3.40.50.1820">
    <property type="entry name" value="alpha/beta hydrolase"/>
    <property type="match status" value="1"/>
</dbReference>
<organism evidence="2 3">
    <name type="scientific">Hondaea fermentalgiana</name>
    <dbReference type="NCBI Taxonomy" id="2315210"/>
    <lineage>
        <taxon>Eukaryota</taxon>
        <taxon>Sar</taxon>
        <taxon>Stramenopiles</taxon>
        <taxon>Bigyra</taxon>
        <taxon>Labyrinthulomycetes</taxon>
        <taxon>Thraustochytrida</taxon>
        <taxon>Thraustochytriidae</taxon>
        <taxon>Hondaea</taxon>
    </lineage>
</organism>
<evidence type="ECO:0000259" key="1">
    <source>
        <dbReference type="Pfam" id="PF01738"/>
    </source>
</evidence>
<keyword evidence="3" id="KW-1185">Reference proteome</keyword>
<name>A0A2R5G6K3_9STRA</name>
<dbReference type="InterPro" id="IPR029058">
    <property type="entry name" value="AB_hydrolase_fold"/>
</dbReference>
<evidence type="ECO:0000313" key="3">
    <source>
        <dbReference type="Proteomes" id="UP000241890"/>
    </source>
</evidence>
<feature type="domain" description="Dienelactone hydrolase" evidence="1">
    <location>
        <begin position="52"/>
        <end position="268"/>
    </location>
</feature>
<sequence length="270" mass="29647">MLAPPEDEPYILEGTEHCTMQAIKKTVGDIPVLIYKGTSSKGGLVLIQYVQTQEWWGITEELKLQAQHVVAYKGCTVLLPDLYNGKSTLDAEEAHHLMDNLDWPKAVEGLGKVAQHLKEEEGCENVGVMGFCMGGALATAASVNCTGEDGKPIFACGLPFYGIPPKELADPATLKVPLSCHFGGRDNMEGFSDPPSQDKFEEALKESKTDFEFFRYPTVGHAFMNSLPDSVSRKKELGQIGDNDDDPKHDPESISTAWARAFSFLQKYSI</sequence>
<dbReference type="OrthoDB" id="199597at2759"/>
<evidence type="ECO:0000313" key="2">
    <source>
        <dbReference type="EMBL" id="GBG25418.1"/>
    </source>
</evidence>
<dbReference type="InterPro" id="IPR002925">
    <property type="entry name" value="Dienelactn_hydro"/>
</dbReference>
<proteinExistence type="predicted"/>
<accession>A0A2R5G6K3</accession>
<reference evidence="2 3" key="1">
    <citation type="submission" date="2017-12" db="EMBL/GenBank/DDBJ databases">
        <title>Sequencing, de novo assembly and annotation of complete genome of a new Thraustochytrid species, strain FCC1311.</title>
        <authorList>
            <person name="Sedici K."/>
            <person name="Godart F."/>
            <person name="Aiese Cigliano R."/>
            <person name="Sanseverino W."/>
            <person name="Barakat M."/>
            <person name="Ortet P."/>
            <person name="Marechal E."/>
            <person name="Cagnac O."/>
            <person name="Amato A."/>
        </authorList>
    </citation>
    <scope>NUCLEOTIDE SEQUENCE [LARGE SCALE GENOMIC DNA]</scope>
</reference>
<dbReference type="InterPro" id="IPR051049">
    <property type="entry name" value="Dienelactone_hydrolase-like"/>
</dbReference>
<dbReference type="PANTHER" id="PTHR46623:SF6">
    <property type="entry name" value="ALPHA_BETA-HYDROLASES SUPERFAMILY PROTEIN"/>
    <property type="match status" value="1"/>
</dbReference>
<gene>
    <name evidence="2" type="ORF">FCC1311_016362</name>
</gene>
<dbReference type="EMBL" id="BEYU01000012">
    <property type="protein sequence ID" value="GBG25418.1"/>
    <property type="molecule type" value="Genomic_DNA"/>
</dbReference>
<dbReference type="AlphaFoldDB" id="A0A2R5G6K3"/>
<dbReference type="InParanoid" id="A0A2R5G6K3"/>
<dbReference type="Pfam" id="PF01738">
    <property type="entry name" value="DLH"/>
    <property type="match status" value="1"/>
</dbReference>
<dbReference type="SUPFAM" id="SSF53474">
    <property type="entry name" value="alpha/beta-Hydrolases"/>
    <property type="match status" value="1"/>
</dbReference>
<comment type="caution">
    <text evidence="2">The sequence shown here is derived from an EMBL/GenBank/DDBJ whole genome shotgun (WGS) entry which is preliminary data.</text>
</comment>
<dbReference type="Proteomes" id="UP000241890">
    <property type="component" value="Unassembled WGS sequence"/>
</dbReference>
<dbReference type="PANTHER" id="PTHR46623">
    <property type="entry name" value="CARBOXYMETHYLENEBUTENOLIDASE-RELATED"/>
    <property type="match status" value="1"/>
</dbReference>
<dbReference type="GO" id="GO:0016787">
    <property type="term" value="F:hydrolase activity"/>
    <property type="evidence" value="ECO:0007669"/>
    <property type="project" value="InterPro"/>
</dbReference>